<dbReference type="RefSeq" id="WP_377870191.1">
    <property type="nucleotide sequence ID" value="NZ_JBHMAY010000021.1"/>
</dbReference>
<gene>
    <name evidence="1" type="ORF">ACFORO_42845</name>
</gene>
<accession>A0ABV7QUF9</accession>
<keyword evidence="2" id="KW-1185">Reference proteome</keyword>
<name>A0ABV7QUF9_9PSEU</name>
<organism evidence="1 2">
    <name type="scientific">Amycolatopsis halotolerans</name>
    <dbReference type="NCBI Taxonomy" id="330083"/>
    <lineage>
        <taxon>Bacteria</taxon>
        <taxon>Bacillati</taxon>
        <taxon>Actinomycetota</taxon>
        <taxon>Actinomycetes</taxon>
        <taxon>Pseudonocardiales</taxon>
        <taxon>Pseudonocardiaceae</taxon>
        <taxon>Amycolatopsis</taxon>
    </lineage>
</organism>
<evidence type="ECO:0000313" key="1">
    <source>
        <dbReference type="EMBL" id="MFC3516961.1"/>
    </source>
</evidence>
<dbReference type="EMBL" id="JBHRWI010000070">
    <property type="protein sequence ID" value="MFC3516961.1"/>
    <property type="molecule type" value="Genomic_DNA"/>
</dbReference>
<reference evidence="2" key="1">
    <citation type="journal article" date="2019" name="Int. J. Syst. Evol. Microbiol.">
        <title>The Global Catalogue of Microorganisms (GCM) 10K type strain sequencing project: providing services to taxonomists for standard genome sequencing and annotation.</title>
        <authorList>
            <consortium name="The Broad Institute Genomics Platform"/>
            <consortium name="The Broad Institute Genome Sequencing Center for Infectious Disease"/>
            <person name="Wu L."/>
            <person name="Ma J."/>
        </authorList>
    </citation>
    <scope>NUCLEOTIDE SEQUENCE [LARGE SCALE GENOMIC DNA]</scope>
    <source>
        <strain evidence="2">CGMCC 4.7682</strain>
    </source>
</reference>
<dbReference type="Proteomes" id="UP001595764">
    <property type="component" value="Unassembled WGS sequence"/>
</dbReference>
<sequence>MRFYWLTAGITTVVCAIVTVALTSSSHSSNQSADTGGVATSGFQGQWQGVLSGPGYRSSQVELDLRSAGPRQVAGQFVSKASGCTSDVSGTVTGTTLTLSLDRRWITGHCGGQFTAEVQWLGVDSVRFTRGGGAAPMSGDLTRVG</sequence>
<comment type="caution">
    <text evidence="1">The sequence shown here is derived from an EMBL/GenBank/DDBJ whole genome shotgun (WGS) entry which is preliminary data.</text>
</comment>
<evidence type="ECO:0000313" key="2">
    <source>
        <dbReference type="Proteomes" id="UP001595764"/>
    </source>
</evidence>
<protein>
    <submittedName>
        <fullName evidence="1">Uncharacterized protein</fullName>
    </submittedName>
</protein>
<proteinExistence type="predicted"/>